<reference evidence="1 2" key="1">
    <citation type="journal article" date="2018" name="Front. Plant Sci.">
        <title>Red Clover (Trifolium pratense) and Zigzag Clover (T. medium) - A Picture of Genomic Similarities and Differences.</title>
        <authorList>
            <person name="Dluhosova J."/>
            <person name="Istvanek J."/>
            <person name="Nedelnik J."/>
            <person name="Repkova J."/>
        </authorList>
    </citation>
    <scope>NUCLEOTIDE SEQUENCE [LARGE SCALE GENOMIC DNA]</scope>
    <source>
        <strain evidence="2">cv. 10/8</strain>
        <tissue evidence="1">Leaf</tissue>
    </source>
</reference>
<sequence>SLLDGTIHNPLSENVFLRGIRVSSLMMMVVGRIPAALTV</sequence>
<proteinExistence type="predicted"/>
<dbReference type="AlphaFoldDB" id="A0A392RW57"/>
<protein>
    <submittedName>
        <fullName evidence="1">Uncharacterized protein</fullName>
    </submittedName>
</protein>
<keyword evidence="2" id="KW-1185">Reference proteome</keyword>
<organism evidence="1 2">
    <name type="scientific">Trifolium medium</name>
    <dbReference type="NCBI Taxonomy" id="97028"/>
    <lineage>
        <taxon>Eukaryota</taxon>
        <taxon>Viridiplantae</taxon>
        <taxon>Streptophyta</taxon>
        <taxon>Embryophyta</taxon>
        <taxon>Tracheophyta</taxon>
        <taxon>Spermatophyta</taxon>
        <taxon>Magnoliopsida</taxon>
        <taxon>eudicotyledons</taxon>
        <taxon>Gunneridae</taxon>
        <taxon>Pentapetalae</taxon>
        <taxon>rosids</taxon>
        <taxon>fabids</taxon>
        <taxon>Fabales</taxon>
        <taxon>Fabaceae</taxon>
        <taxon>Papilionoideae</taxon>
        <taxon>50 kb inversion clade</taxon>
        <taxon>NPAAA clade</taxon>
        <taxon>Hologalegina</taxon>
        <taxon>IRL clade</taxon>
        <taxon>Trifolieae</taxon>
        <taxon>Trifolium</taxon>
    </lineage>
</organism>
<accession>A0A392RW57</accession>
<feature type="non-terminal residue" evidence="1">
    <location>
        <position position="1"/>
    </location>
</feature>
<dbReference type="EMBL" id="LXQA010278111">
    <property type="protein sequence ID" value="MCI40304.1"/>
    <property type="molecule type" value="Genomic_DNA"/>
</dbReference>
<evidence type="ECO:0000313" key="2">
    <source>
        <dbReference type="Proteomes" id="UP000265520"/>
    </source>
</evidence>
<name>A0A392RW57_9FABA</name>
<evidence type="ECO:0000313" key="1">
    <source>
        <dbReference type="EMBL" id="MCI40304.1"/>
    </source>
</evidence>
<comment type="caution">
    <text evidence="1">The sequence shown here is derived from an EMBL/GenBank/DDBJ whole genome shotgun (WGS) entry which is preliminary data.</text>
</comment>
<dbReference type="Proteomes" id="UP000265520">
    <property type="component" value="Unassembled WGS sequence"/>
</dbReference>